<evidence type="ECO:0000313" key="1">
    <source>
        <dbReference type="EMBL" id="MBB6069182.1"/>
    </source>
</evidence>
<dbReference type="EMBL" id="JACHIA010000002">
    <property type="protein sequence ID" value="MBB6069182.1"/>
    <property type="molecule type" value="Genomic_DNA"/>
</dbReference>
<comment type="caution">
    <text evidence="1">The sequence shown here is derived from an EMBL/GenBank/DDBJ whole genome shotgun (WGS) entry which is preliminary data.</text>
</comment>
<evidence type="ECO:0000313" key="2">
    <source>
        <dbReference type="Proteomes" id="UP000582837"/>
    </source>
</evidence>
<sequence length="118" mass="13355">MLNRRIPADEQMDAVLTGRFGPLLDRYRLSREALRHKWSVSLDDIVSRARQRGLESFVRDAPPGDGVHLVRRAGGYGVTIVDHGCQLFEERFESLEAAVTYWIEARLGGLRLPHDGGR</sequence>
<accession>A0A841GPB1</accession>
<name>A0A841GPB1_9BACT</name>
<dbReference type="AlphaFoldDB" id="A0A841GPB1"/>
<reference evidence="1 2" key="1">
    <citation type="submission" date="2020-08" db="EMBL/GenBank/DDBJ databases">
        <title>Genomic Encyclopedia of Type Strains, Phase IV (KMG-IV): sequencing the most valuable type-strain genomes for metagenomic binning, comparative biology and taxonomic classification.</title>
        <authorList>
            <person name="Goeker M."/>
        </authorList>
    </citation>
    <scope>NUCLEOTIDE SEQUENCE [LARGE SCALE GENOMIC DNA]</scope>
    <source>
        <strain evidence="1 2">DSM 29007</strain>
    </source>
</reference>
<keyword evidence="2" id="KW-1185">Reference proteome</keyword>
<proteinExistence type="predicted"/>
<protein>
    <submittedName>
        <fullName evidence="1">Uncharacterized protein</fullName>
    </submittedName>
</protein>
<gene>
    <name evidence="1" type="ORF">HNQ61_000797</name>
</gene>
<organism evidence="1 2">
    <name type="scientific">Longimicrobium terrae</name>
    <dbReference type="NCBI Taxonomy" id="1639882"/>
    <lineage>
        <taxon>Bacteria</taxon>
        <taxon>Pseudomonadati</taxon>
        <taxon>Gemmatimonadota</taxon>
        <taxon>Longimicrobiia</taxon>
        <taxon>Longimicrobiales</taxon>
        <taxon>Longimicrobiaceae</taxon>
        <taxon>Longimicrobium</taxon>
    </lineage>
</organism>
<dbReference type="RefSeq" id="WP_170038104.1">
    <property type="nucleotide sequence ID" value="NZ_JABDTL010000002.1"/>
</dbReference>
<dbReference type="Proteomes" id="UP000582837">
    <property type="component" value="Unassembled WGS sequence"/>
</dbReference>